<dbReference type="InterPro" id="IPR029154">
    <property type="entry name" value="HIBADH-like_NADP-bd"/>
</dbReference>
<evidence type="ECO:0000256" key="3">
    <source>
        <dbReference type="ARBA" id="ARBA00023027"/>
    </source>
</evidence>
<evidence type="ECO:0000256" key="4">
    <source>
        <dbReference type="PIRSR" id="PIRSR000103-1"/>
    </source>
</evidence>
<dbReference type="InterPro" id="IPR015815">
    <property type="entry name" value="HIBADH-related"/>
</dbReference>
<keyword evidence="2" id="KW-0560">Oxidoreductase</keyword>
<name>A0A2W2BP98_9ACTN</name>
<comment type="similarity">
    <text evidence="1">Belongs to the HIBADH-related family.</text>
</comment>
<dbReference type="SUPFAM" id="SSF48179">
    <property type="entry name" value="6-phosphogluconate dehydrogenase C-terminal domain-like"/>
    <property type="match status" value="1"/>
</dbReference>
<feature type="active site" evidence="4">
    <location>
        <position position="162"/>
    </location>
</feature>
<dbReference type="InterPro" id="IPR008927">
    <property type="entry name" value="6-PGluconate_DH-like_C_sf"/>
</dbReference>
<evidence type="ECO:0000313" key="8">
    <source>
        <dbReference type="Proteomes" id="UP000248764"/>
    </source>
</evidence>
<evidence type="ECO:0000313" key="7">
    <source>
        <dbReference type="EMBL" id="PZF82048.1"/>
    </source>
</evidence>
<feature type="domain" description="3-hydroxyisobutyrate dehydrogenase-like NAD-binding" evidence="6">
    <location>
        <begin position="156"/>
        <end position="277"/>
    </location>
</feature>
<dbReference type="Pfam" id="PF14833">
    <property type="entry name" value="NAD_binding_11"/>
    <property type="match status" value="1"/>
</dbReference>
<evidence type="ECO:0000256" key="2">
    <source>
        <dbReference type="ARBA" id="ARBA00023002"/>
    </source>
</evidence>
<dbReference type="InterPro" id="IPR036291">
    <property type="entry name" value="NAD(P)-bd_dom_sf"/>
</dbReference>
<proteinExistence type="inferred from homology"/>
<keyword evidence="8" id="KW-1185">Reference proteome</keyword>
<dbReference type="Gene3D" id="1.10.1040.10">
    <property type="entry name" value="N-(1-d-carboxylethyl)-l-norvaline Dehydrogenase, domain 2"/>
    <property type="match status" value="1"/>
</dbReference>
<dbReference type="InterPro" id="IPR013328">
    <property type="entry name" value="6PGD_dom2"/>
</dbReference>
<dbReference type="GO" id="GO:0051287">
    <property type="term" value="F:NAD binding"/>
    <property type="evidence" value="ECO:0007669"/>
    <property type="project" value="InterPro"/>
</dbReference>
<dbReference type="AlphaFoldDB" id="A0A2W2BP98"/>
<dbReference type="Pfam" id="PF03446">
    <property type="entry name" value="NAD_binding_2"/>
    <property type="match status" value="1"/>
</dbReference>
<feature type="domain" description="6-phosphogluconate dehydrogenase NADP-binding" evidence="5">
    <location>
        <begin position="1"/>
        <end position="153"/>
    </location>
</feature>
<sequence length="281" mass="28494">MGAAMTARLRSAGVEVVLWNRTPERAARVAAATGARVAQSAREAGAAGPVVLVSLADDAACRAAYEGPDGVAAGAGPGTVVADASTVAPQTAIELAALVRESGGGAMLDTPVSGSVPVVERGELTVMAGGDAGDLDHARPVLDVLAKQIFHVGDHGAGATMKLAVNALVHSLNQALSEALVLAERSGVDRATAYEVFAGSVAGGPFVQYKRAAFERPDEAPVAFRLDLVGKDLDLILDLAARAGAPMPQAVTNRRAVADAVAAGLGDEDMSAIARFLRDRT</sequence>
<reference evidence="7 8" key="1">
    <citation type="submission" date="2018-01" db="EMBL/GenBank/DDBJ databases">
        <title>Draft genome sequence of Jiangella sp. GTF31.</title>
        <authorList>
            <person name="Sahin N."/>
            <person name="Ay H."/>
            <person name="Saygin H."/>
        </authorList>
    </citation>
    <scope>NUCLEOTIDE SEQUENCE [LARGE SCALE GENOMIC DNA]</scope>
    <source>
        <strain evidence="7 8">GTF31</strain>
    </source>
</reference>
<dbReference type="PANTHER" id="PTHR43580:SF2">
    <property type="entry name" value="CYTOKINE-LIKE NUCLEAR FACTOR N-PAC"/>
    <property type="match status" value="1"/>
</dbReference>
<evidence type="ECO:0000256" key="1">
    <source>
        <dbReference type="ARBA" id="ARBA00009080"/>
    </source>
</evidence>
<dbReference type="InterPro" id="IPR051265">
    <property type="entry name" value="HIBADH-related_NP60_sf"/>
</dbReference>
<keyword evidence="3" id="KW-0520">NAD</keyword>
<dbReference type="PIRSF" id="PIRSF000103">
    <property type="entry name" value="HIBADH"/>
    <property type="match status" value="1"/>
</dbReference>
<evidence type="ECO:0000259" key="6">
    <source>
        <dbReference type="Pfam" id="PF14833"/>
    </source>
</evidence>
<dbReference type="InterPro" id="IPR006115">
    <property type="entry name" value="6PGDH_NADP-bd"/>
</dbReference>
<dbReference type="PANTHER" id="PTHR43580">
    <property type="entry name" value="OXIDOREDUCTASE GLYR1-RELATED"/>
    <property type="match status" value="1"/>
</dbReference>
<accession>A0A2W2BP98</accession>
<protein>
    <submittedName>
        <fullName evidence="7">NAD(P)-dependent oxidoreductase</fullName>
    </submittedName>
</protein>
<gene>
    <name evidence="7" type="ORF">C1I92_18595</name>
</gene>
<comment type="caution">
    <text evidence="7">The sequence shown here is derived from an EMBL/GenBank/DDBJ whole genome shotgun (WGS) entry which is preliminary data.</text>
</comment>
<organism evidence="7 8">
    <name type="scientific">Jiangella anatolica</name>
    <dbReference type="NCBI Taxonomy" id="2670374"/>
    <lineage>
        <taxon>Bacteria</taxon>
        <taxon>Bacillati</taxon>
        <taxon>Actinomycetota</taxon>
        <taxon>Actinomycetes</taxon>
        <taxon>Jiangellales</taxon>
        <taxon>Jiangellaceae</taxon>
        <taxon>Jiangella</taxon>
    </lineage>
</organism>
<dbReference type="GO" id="GO:0050661">
    <property type="term" value="F:NADP binding"/>
    <property type="evidence" value="ECO:0007669"/>
    <property type="project" value="InterPro"/>
</dbReference>
<dbReference type="SUPFAM" id="SSF51735">
    <property type="entry name" value="NAD(P)-binding Rossmann-fold domains"/>
    <property type="match status" value="1"/>
</dbReference>
<dbReference type="GO" id="GO:0016491">
    <property type="term" value="F:oxidoreductase activity"/>
    <property type="evidence" value="ECO:0007669"/>
    <property type="project" value="UniProtKB-KW"/>
</dbReference>
<dbReference type="EMBL" id="POTW01000046">
    <property type="protein sequence ID" value="PZF82048.1"/>
    <property type="molecule type" value="Genomic_DNA"/>
</dbReference>
<dbReference type="Proteomes" id="UP000248764">
    <property type="component" value="Unassembled WGS sequence"/>
</dbReference>
<dbReference type="Gene3D" id="3.40.50.720">
    <property type="entry name" value="NAD(P)-binding Rossmann-like Domain"/>
    <property type="match status" value="1"/>
</dbReference>
<evidence type="ECO:0000259" key="5">
    <source>
        <dbReference type="Pfam" id="PF03446"/>
    </source>
</evidence>